<feature type="transmembrane region" description="Helical" evidence="12">
    <location>
        <begin position="24"/>
        <end position="46"/>
    </location>
</feature>
<evidence type="ECO:0000256" key="1">
    <source>
        <dbReference type="ARBA" id="ARBA00004651"/>
    </source>
</evidence>
<comment type="similarity">
    <text evidence="11">Belongs to the peptidase M48 family.</text>
</comment>
<feature type="transmembrane region" description="Helical" evidence="12">
    <location>
        <begin position="176"/>
        <end position="195"/>
    </location>
</feature>
<dbReference type="Gene3D" id="3.30.2010.10">
    <property type="entry name" value="Metalloproteases ('zincins'), catalytic domain"/>
    <property type="match status" value="1"/>
</dbReference>
<name>A0ABT5YKV4_9PROT</name>
<proteinExistence type="inferred from homology"/>
<dbReference type="GO" id="GO:0008237">
    <property type="term" value="F:metallopeptidase activity"/>
    <property type="evidence" value="ECO:0007669"/>
    <property type="project" value="UniProtKB-KW"/>
</dbReference>
<evidence type="ECO:0000256" key="6">
    <source>
        <dbReference type="ARBA" id="ARBA00022801"/>
    </source>
</evidence>
<evidence type="ECO:0000256" key="10">
    <source>
        <dbReference type="ARBA" id="ARBA00023136"/>
    </source>
</evidence>
<dbReference type="CDD" id="cd07339">
    <property type="entry name" value="M48B_HtpX_like"/>
    <property type="match status" value="1"/>
</dbReference>
<dbReference type="Pfam" id="PF01435">
    <property type="entry name" value="Peptidase_M48"/>
    <property type="match status" value="1"/>
</dbReference>
<evidence type="ECO:0000256" key="4">
    <source>
        <dbReference type="ARBA" id="ARBA00022692"/>
    </source>
</evidence>
<keyword evidence="8 12" id="KW-1133">Transmembrane helix</keyword>
<evidence type="ECO:0000259" key="13">
    <source>
        <dbReference type="Pfam" id="PF01435"/>
    </source>
</evidence>
<gene>
    <name evidence="14" type="ORF">P2G67_05665</name>
</gene>
<evidence type="ECO:0000256" key="7">
    <source>
        <dbReference type="ARBA" id="ARBA00022833"/>
    </source>
</evidence>
<comment type="subcellular location">
    <subcellularLocation>
        <location evidence="1">Cell membrane</location>
        <topology evidence="1">Multi-pass membrane protein</topology>
    </subcellularLocation>
</comment>
<dbReference type="PANTHER" id="PTHR43221">
    <property type="entry name" value="PROTEASE HTPX"/>
    <property type="match status" value="1"/>
</dbReference>
<keyword evidence="6 11" id="KW-0378">Hydrolase</keyword>
<keyword evidence="7 11" id="KW-0862">Zinc</keyword>
<evidence type="ECO:0000313" key="14">
    <source>
        <dbReference type="EMBL" id="MDF2095456.1"/>
    </source>
</evidence>
<feature type="transmembrane region" description="Helical" evidence="12">
    <location>
        <begin position="52"/>
        <end position="77"/>
    </location>
</feature>
<keyword evidence="3 11" id="KW-0645">Protease</keyword>
<evidence type="ECO:0000256" key="11">
    <source>
        <dbReference type="RuleBase" id="RU003983"/>
    </source>
</evidence>
<accession>A0ABT5YKV4</accession>
<comment type="caution">
    <text evidence="14">The sequence shown here is derived from an EMBL/GenBank/DDBJ whole genome shotgun (WGS) entry which is preliminary data.</text>
</comment>
<dbReference type="InterPro" id="IPR001915">
    <property type="entry name" value="Peptidase_M48"/>
</dbReference>
<dbReference type="EMBL" id="JARHUD010000003">
    <property type="protein sequence ID" value="MDF2095456.1"/>
    <property type="molecule type" value="Genomic_DNA"/>
</dbReference>
<evidence type="ECO:0000256" key="5">
    <source>
        <dbReference type="ARBA" id="ARBA00022723"/>
    </source>
</evidence>
<keyword evidence="4 12" id="KW-0812">Transmembrane</keyword>
<dbReference type="InterPro" id="IPR050083">
    <property type="entry name" value="HtpX_protease"/>
</dbReference>
<evidence type="ECO:0000256" key="2">
    <source>
        <dbReference type="ARBA" id="ARBA00022475"/>
    </source>
</evidence>
<comment type="cofactor">
    <cofactor evidence="11">
        <name>Zn(2+)</name>
        <dbReference type="ChEBI" id="CHEBI:29105"/>
    </cofactor>
    <text evidence="11">Binds 1 zinc ion per subunit.</text>
</comment>
<dbReference type="PANTHER" id="PTHR43221:SF1">
    <property type="entry name" value="PROTEASE HTPX"/>
    <property type="match status" value="1"/>
</dbReference>
<evidence type="ECO:0000256" key="3">
    <source>
        <dbReference type="ARBA" id="ARBA00022670"/>
    </source>
</evidence>
<keyword evidence="9 11" id="KW-0482">Metalloprotease</keyword>
<evidence type="ECO:0000256" key="9">
    <source>
        <dbReference type="ARBA" id="ARBA00023049"/>
    </source>
</evidence>
<feature type="transmembrane region" description="Helical" evidence="12">
    <location>
        <begin position="201"/>
        <end position="222"/>
    </location>
</feature>
<dbReference type="RefSeq" id="WP_275820901.1">
    <property type="nucleotide sequence ID" value="NZ_JARHUD010000003.1"/>
</dbReference>
<organism evidence="14 15">
    <name type="scientific">Aquibaculum arenosum</name>
    <dbReference type="NCBI Taxonomy" id="3032591"/>
    <lineage>
        <taxon>Bacteria</taxon>
        <taxon>Pseudomonadati</taxon>
        <taxon>Pseudomonadota</taxon>
        <taxon>Alphaproteobacteria</taxon>
        <taxon>Rhodospirillales</taxon>
        <taxon>Rhodovibrionaceae</taxon>
        <taxon>Aquibaculum</taxon>
    </lineage>
</organism>
<keyword evidence="5" id="KW-0479">Metal-binding</keyword>
<evidence type="ECO:0000313" key="15">
    <source>
        <dbReference type="Proteomes" id="UP001215503"/>
    </source>
</evidence>
<keyword evidence="2" id="KW-1003">Cell membrane</keyword>
<feature type="domain" description="Peptidase M48" evidence="13">
    <location>
        <begin position="92"/>
        <end position="290"/>
    </location>
</feature>
<evidence type="ECO:0000256" key="8">
    <source>
        <dbReference type="ARBA" id="ARBA00022989"/>
    </source>
</evidence>
<sequence length="319" mass="34693">MARPGFPSSGLNEAIRRRHKRRNLLQSLILLLAMAGLLGVCALLLFGPAASLWAALGWLLGIAIAPRIEPGAALALYGARPLPRQAFPNGYDILERLAAQAGLQQLPPLYHLPSPQLNAFTVGRRGEAAIAVTDGLLRQLNAREFAAVMAHEIGHLINNDLWVMNLADSLSRLTRVLGFVGLLLLFLGLPLVLTGEAEPGWLLGAGLLALAPTLAALLQLALSRTREFDADLEAVALTGDPAGLASALTKLERRQRGLWALVTGQGKTQIPSLLRSHPGTSERIERLRSLQGDQERIALWGDQLDRPDRPSRRRPWDRR</sequence>
<keyword evidence="15" id="KW-1185">Reference proteome</keyword>
<keyword evidence="10 12" id="KW-0472">Membrane</keyword>
<dbReference type="Proteomes" id="UP001215503">
    <property type="component" value="Unassembled WGS sequence"/>
</dbReference>
<reference evidence="14 15" key="1">
    <citation type="submission" date="2023-03" db="EMBL/GenBank/DDBJ databases">
        <title>Fodinicurvata sp. CAU 1616 isolated from sea sendiment.</title>
        <authorList>
            <person name="Kim W."/>
        </authorList>
    </citation>
    <scope>NUCLEOTIDE SEQUENCE [LARGE SCALE GENOMIC DNA]</scope>
    <source>
        <strain evidence="14 15">CAU 1616</strain>
    </source>
</reference>
<evidence type="ECO:0000256" key="12">
    <source>
        <dbReference type="SAM" id="Phobius"/>
    </source>
</evidence>
<protein>
    <submittedName>
        <fullName evidence="14">Zinc metalloprotease HtpX</fullName>
    </submittedName>
</protein>